<dbReference type="SUPFAM" id="SSF53756">
    <property type="entry name" value="UDP-Glycosyltransferase/glycogen phosphorylase"/>
    <property type="match status" value="1"/>
</dbReference>
<protein>
    <recommendedName>
        <fullName evidence="3">Lipid-A-disaccharide synthase</fullName>
    </recommendedName>
</protein>
<dbReference type="PANTHER" id="PTHR39517">
    <property type="entry name" value="SLL0192 PROTEIN"/>
    <property type="match status" value="1"/>
</dbReference>
<dbReference type="AlphaFoldDB" id="A0A523UM78"/>
<evidence type="ECO:0000313" key="2">
    <source>
        <dbReference type="Proteomes" id="UP000320679"/>
    </source>
</evidence>
<name>A0A523UM78_UNCAE</name>
<dbReference type="InterPro" id="IPR019994">
    <property type="entry name" value="Lipid-A-disac_synthase-rel_put"/>
</dbReference>
<accession>A0A523UM78</accession>
<dbReference type="Proteomes" id="UP000320679">
    <property type="component" value="Unassembled WGS sequence"/>
</dbReference>
<dbReference type="PANTHER" id="PTHR39517:SF1">
    <property type="entry name" value="LIPID-A-DISACCHARIDE SYNTHASE"/>
    <property type="match status" value="1"/>
</dbReference>
<dbReference type="NCBIfam" id="TIGR03492">
    <property type="entry name" value="lipid-A-disaccharide synthase-related protein"/>
    <property type="match status" value="1"/>
</dbReference>
<proteinExistence type="predicted"/>
<comment type="caution">
    <text evidence="1">The sequence shown here is derived from an EMBL/GenBank/DDBJ whole genome shotgun (WGS) entry which is preliminary data.</text>
</comment>
<dbReference type="EMBL" id="SOJK01000271">
    <property type="protein sequence ID" value="TET43411.1"/>
    <property type="molecule type" value="Genomic_DNA"/>
</dbReference>
<evidence type="ECO:0000313" key="1">
    <source>
        <dbReference type="EMBL" id="TET43411.1"/>
    </source>
</evidence>
<reference evidence="1 2" key="1">
    <citation type="submission" date="2019-03" db="EMBL/GenBank/DDBJ databases">
        <title>Metabolic potential of uncultured bacteria and archaea associated with petroleum seepage in deep-sea sediments.</title>
        <authorList>
            <person name="Dong X."/>
            <person name="Hubert C."/>
        </authorList>
    </citation>
    <scope>NUCLEOTIDE SEQUENCE [LARGE SCALE GENOMIC DNA]</scope>
    <source>
        <strain evidence="1">E29_bin78</strain>
    </source>
</reference>
<sequence length="429" mass="47260">MIVICRESGKLLRGSWRDNSLTQENPAVRVLFLSNGYAEDLIAVTTIKKLWEEDPRLEIKALPLVGEGRVYEGLNIEILGPRKMLPSGGFAGFRPWSLLKDLAAGGPKVLLQQMDALRGERSWADLVVSVGDVFLVILSAALIKKPIIFLATAKSDHAGGMKNYYRIEKYIMRRLCRLVFARDERTASSLKKWGIPSLYVGNVMMDCLEVMGEDFGVGSRQYVVGILPGSKREAYDNLEIILEAVNVIETKEPYQSRVNYLLALAPSLSLEKLTPLISPYGWQVKDAGPFEKKRGLIAYLTSTQGTSIKIIQGRFGDVLNLSQVVIGLSGMGNEQAVGLGRPVVSFPGRGPQISWHFLQAQKQILGGAVSMVKPEGEAVAEEVCSLLDDPKRRERLARMGKERMGGPGGAGRIAHLIKKEIEELKNSLV</sequence>
<evidence type="ECO:0008006" key="3">
    <source>
        <dbReference type="Google" id="ProtNLM"/>
    </source>
</evidence>
<gene>
    <name evidence="1" type="ORF">E3J59_06435</name>
</gene>
<organism evidence="1 2">
    <name type="scientific">Aerophobetes bacterium</name>
    <dbReference type="NCBI Taxonomy" id="2030807"/>
    <lineage>
        <taxon>Bacteria</taxon>
        <taxon>Candidatus Aerophobota</taxon>
    </lineage>
</organism>